<dbReference type="InterPro" id="IPR025662">
    <property type="entry name" value="Sigma_54_int_dom_ATP-bd_1"/>
</dbReference>
<dbReference type="SUPFAM" id="SSF52540">
    <property type="entry name" value="P-loop containing nucleoside triphosphate hydrolases"/>
    <property type="match status" value="1"/>
</dbReference>
<feature type="region of interest" description="Disordered" evidence="7">
    <location>
        <begin position="133"/>
        <end position="163"/>
    </location>
</feature>
<dbReference type="Gene3D" id="1.10.10.60">
    <property type="entry name" value="Homeodomain-like"/>
    <property type="match status" value="1"/>
</dbReference>
<keyword evidence="5" id="KW-0804">Transcription</keyword>
<dbReference type="PROSITE" id="PS00675">
    <property type="entry name" value="SIGMA54_INTERACT_1"/>
    <property type="match status" value="1"/>
</dbReference>
<feature type="compositionally biased region" description="Acidic residues" evidence="7">
    <location>
        <begin position="143"/>
        <end position="155"/>
    </location>
</feature>
<sequence>MKERVLIVEDDTMLLEFLDENLSMNGYDTKAFESPVEAKEYIDTHDVDLVLTDVKMDEMTGDEILAYVTETYPETGVIMMTSFGNITHAVRALQKGAYDYITKPFKAKEILFRINRFFEAGESFHNRKKIEALAGSKKRDQQDESEDEGEEGDSDEALKQGEKRFIGDDPQIKKLLDILPNIAQSNAPVMIQGESGTGKEVFANLIHQNSNRTDENYVKINCANLPKELVESTLFGHVKGAFTGAISDKKGAFEEANNGTILLDEITEIDINIQAKLLRVLQENEFQRVGGQKTIECDVRVIATSNRNIAETIADGNFREDLYYRLNVFPISIPPLRERREDIPLLVSHFVDRYTNQYGLDNKEVSDELMEFLKNKKWHGNVRELENKIHRGVILSTNNDVITLDHIEKNMFSKVDLEVSGEVLSDLPLMSIEDMELQLIKKALEHTEGNQKEAAKILGITDRTIRNKLKKATSDSEDEEE</sequence>
<keyword evidence="1" id="KW-0547">Nucleotide-binding</keyword>
<accession>A0A6M1T070</accession>
<evidence type="ECO:0000256" key="6">
    <source>
        <dbReference type="PROSITE-ProRule" id="PRU00169"/>
    </source>
</evidence>
<dbReference type="Gene3D" id="3.40.50.300">
    <property type="entry name" value="P-loop containing nucleotide triphosphate hydrolases"/>
    <property type="match status" value="1"/>
</dbReference>
<dbReference type="SMART" id="SM00382">
    <property type="entry name" value="AAA"/>
    <property type="match status" value="1"/>
</dbReference>
<evidence type="ECO:0000259" key="9">
    <source>
        <dbReference type="PROSITE" id="PS50110"/>
    </source>
</evidence>
<evidence type="ECO:0000256" key="4">
    <source>
        <dbReference type="ARBA" id="ARBA00023125"/>
    </source>
</evidence>
<dbReference type="InterPro" id="IPR027417">
    <property type="entry name" value="P-loop_NTPase"/>
</dbReference>
<dbReference type="EMBL" id="JAALLS010000003">
    <property type="protein sequence ID" value="NGP87367.1"/>
    <property type="molecule type" value="Genomic_DNA"/>
</dbReference>
<reference evidence="10 11" key="1">
    <citation type="submission" date="2020-02" db="EMBL/GenBank/DDBJ databases">
        <title>Aliifodinibius halophilus 2W32, complete genome.</title>
        <authorList>
            <person name="Li Y."/>
            <person name="Wu S."/>
        </authorList>
    </citation>
    <scope>NUCLEOTIDE SEQUENCE [LARGE SCALE GENOMIC DNA]</scope>
    <source>
        <strain evidence="10 11">2W32</strain>
    </source>
</reference>
<dbReference type="InterPro" id="IPR001789">
    <property type="entry name" value="Sig_transdc_resp-reg_receiver"/>
</dbReference>
<dbReference type="Pfam" id="PF00158">
    <property type="entry name" value="Sigma54_activat"/>
    <property type="match status" value="1"/>
</dbReference>
<dbReference type="Pfam" id="PF25601">
    <property type="entry name" value="AAA_lid_14"/>
    <property type="match status" value="1"/>
</dbReference>
<dbReference type="SUPFAM" id="SSF52172">
    <property type="entry name" value="CheY-like"/>
    <property type="match status" value="1"/>
</dbReference>
<evidence type="ECO:0000256" key="3">
    <source>
        <dbReference type="ARBA" id="ARBA00023015"/>
    </source>
</evidence>
<dbReference type="RefSeq" id="WP_165266059.1">
    <property type="nucleotide sequence ID" value="NZ_JAALLS010000003.1"/>
</dbReference>
<dbReference type="InterPro" id="IPR002078">
    <property type="entry name" value="Sigma_54_int"/>
</dbReference>
<evidence type="ECO:0000313" key="10">
    <source>
        <dbReference type="EMBL" id="NGP87367.1"/>
    </source>
</evidence>
<dbReference type="FunFam" id="3.40.50.300:FF:000006">
    <property type="entry name" value="DNA-binding transcriptional regulator NtrC"/>
    <property type="match status" value="1"/>
</dbReference>
<keyword evidence="4" id="KW-0238">DNA-binding</keyword>
<dbReference type="GO" id="GO:0005524">
    <property type="term" value="F:ATP binding"/>
    <property type="evidence" value="ECO:0007669"/>
    <property type="project" value="UniProtKB-KW"/>
</dbReference>
<keyword evidence="3" id="KW-0805">Transcription regulation</keyword>
<dbReference type="InterPro" id="IPR002197">
    <property type="entry name" value="HTH_Fis"/>
</dbReference>
<dbReference type="PANTHER" id="PTHR32071:SF21">
    <property type="entry name" value="TRANSCRIPTIONAL REGULATORY PROTEIN FLGR"/>
    <property type="match status" value="1"/>
</dbReference>
<keyword evidence="2" id="KW-0067">ATP-binding</keyword>
<evidence type="ECO:0000256" key="2">
    <source>
        <dbReference type="ARBA" id="ARBA00022840"/>
    </source>
</evidence>
<proteinExistence type="predicted"/>
<feature type="domain" description="Response regulatory" evidence="9">
    <location>
        <begin position="4"/>
        <end position="118"/>
    </location>
</feature>
<keyword evidence="6" id="KW-0597">Phosphoprotein</keyword>
<dbReference type="SMART" id="SM00448">
    <property type="entry name" value="REC"/>
    <property type="match status" value="1"/>
</dbReference>
<evidence type="ECO:0000259" key="8">
    <source>
        <dbReference type="PROSITE" id="PS50045"/>
    </source>
</evidence>
<dbReference type="AlphaFoldDB" id="A0A6M1T070"/>
<dbReference type="SUPFAM" id="SSF46689">
    <property type="entry name" value="Homeodomain-like"/>
    <property type="match status" value="1"/>
</dbReference>
<dbReference type="PROSITE" id="PS00676">
    <property type="entry name" value="SIGMA54_INTERACT_2"/>
    <property type="match status" value="1"/>
</dbReference>
<feature type="domain" description="Sigma-54 factor interaction" evidence="8">
    <location>
        <begin position="165"/>
        <end position="394"/>
    </location>
</feature>
<dbReference type="InterPro" id="IPR058031">
    <property type="entry name" value="AAA_lid_NorR"/>
</dbReference>
<dbReference type="Gene3D" id="1.10.8.60">
    <property type="match status" value="1"/>
</dbReference>
<dbReference type="PRINTS" id="PR01590">
    <property type="entry name" value="HTHFIS"/>
</dbReference>
<evidence type="ECO:0000313" key="11">
    <source>
        <dbReference type="Proteomes" id="UP000479132"/>
    </source>
</evidence>
<feature type="modified residue" description="4-aspartylphosphate" evidence="6">
    <location>
        <position position="53"/>
    </location>
</feature>
<dbReference type="Pfam" id="PF00072">
    <property type="entry name" value="Response_reg"/>
    <property type="match status" value="1"/>
</dbReference>
<dbReference type="InterPro" id="IPR003593">
    <property type="entry name" value="AAA+_ATPase"/>
</dbReference>
<dbReference type="CDD" id="cd00009">
    <property type="entry name" value="AAA"/>
    <property type="match status" value="1"/>
</dbReference>
<evidence type="ECO:0000256" key="7">
    <source>
        <dbReference type="SAM" id="MobiDB-lite"/>
    </source>
</evidence>
<evidence type="ECO:0000256" key="1">
    <source>
        <dbReference type="ARBA" id="ARBA00022741"/>
    </source>
</evidence>
<feature type="compositionally biased region" description="Basic and acidic residues" evidence="7">
    <location>
        <begin position="133"/>
        <end position="142"/>
    </location>
</feature>
<keyword evidence="11" id="KW-1185">Reference proteome</keyword>
<dbReference type="GO" id="GO:0043565">
    <property type="term" value="F:sequence-specific DNA binding"/>
    <property type="evidence" value="ECO:0007669"/>
    <property type="project" value="InterPro"/>
</dbReference>
<protein>
    <submittedName>
        <fullName evidence="10">Sigma-54-dependent Fis family transcriptional regulator</fullName>
    </submittedName>
</protein>
<gene>
    <name evidence="10" type="ORF">G3569_03290</name>
</gene>
<organism evidence="10 11">
    <name type="scientific">Fodinibius halophilus</name>
    <dbReference type="NCBI Taxonomy" id="1736908"/>
    <lineage>
        <taxon>Bacteria</taxon>
        <taxon>Pseudomonadati</taxon>
        <taxon>Balneolota</taxon>
        <taxon>Balneolia</taxon>
        <taxon>Balneolales</taxon>
        <taxon>Balneolaceae</taxon>
        <taxon>Fodinibius</taxon>
    </lineage>
</organism>
<comment type="caution">
    <text evidence="10">The sequence shown here is derived from an EMBL/GenBank/DDBJ whole genome shotgun (WGS) entry which is preliminary data.</text>
</comment>
<dbReference type="GO" id="GO:0000160">
    <property type="term" value="P:phosphorelay signal transduction system"/>
    <property type="evidence" value="ECO:0007669"/>
    <property type="project" value="InterPro"/>
</dbReference>
<dbReference type="PANTHER" id="PTHR32071">
    <property type="entry name" value="TRANSCRIPTIONAL REGULATORY PROTEIN"/>
    <property type="match status" value="1"/>
</dbReference>
<dbReference type="Gene3D" id="3.40.50.2300">
    <property type="match status" value="1"/>
</dbReference>
<evidence type="ECO:0000256" key="5">
    <source>
        <dbReference type="ARBA" id="ARBA00023163"/>
    </source>
</evidence>
<dbReference type="InterPro" id="IPR011006">
    <property type="entry name" value="CheY-like_superfamily"/>
</dbReference>
<name>A0A6M1T070_9BACT</name>
<dbReference type="Pfam" id="PF02954">
    <property type="entry name" value="HTH_8"/>
    <property type="match status" value="1"/>
</dbReference>
<dbReference type="PROSITE" id="PS50045">
    <property type="entry name" value="SIGMA54_INTERACT_4"/>
    <property type="match status" value="1"/>
</dbReference>
<dbReference type="PROSITE" id="PS50110">
    <property type="entry name" value="RESPONSE_REGULATORY"/>
    <property type="match status" value="1"/>
</dbReference>
<dbReference type="InterPro" id="IPR009057">
    <property type="entry name" value="Homeodomain-like_sf"/>
</dbReference>
<dbReference type="InterPro" id="IPR025943">
    <property type="entry name" value="Sigma_54_int_dom_ATP-bd_2"/>
</dbReference>
<dbReference type="Proteomes" id="UP000479132">
    <property type="component" value="Unassembled WGS sequence"/>
</dbReference>
<dbReference type="GO" id="GO:0006355">
    <property type="term" value="P:regulation of DNA-templated transcription"/>
    <property type="evidence" value="ECO:0007669"/>
    <property type="project" value="InterPro"/>
</dbReference>